<name>A0A2I3GB34_NOMLE</name>
<protein>
    <submittedName>
        <fullName evidence="1">Uncharacterized protein</fullName>
    </submittedName>
</protein>
<sequence length="77" mass="8983">MSLPLLPIKVEEWGWGEDLTDLRSRKTKTSLLSLPPPREEEKQLSAVCNSVCVYFMLMHQPIQSKSFINYILVFNRE</sequence>
<keyword evidence="2" id="KW-1185">Reference proteome</keyword>
<reference evidence="1" key="3">
    <citation type="submission" date="2025-09" db="UniProtKB">
        <authorList>
            <consortium name="Ensembl"/>
        </authorList>
    </citation>
    <scope>IDENTIFICATION</scope>
</reference>
<organism evidence="1 2">
    <name type="scientific">Nomascus leucogenys</name>
    <name type="common">Northern white-cheeked gibbon</name>
    <name type="synonym">Hylobates leucogenys</name>
    <dbReference type="NCBI Taxonomy" id="61853"/>
    <lineage>
        <taxon>Eukaryota</taxon>
        <taxon>Metazoa</taxon>
        <taxon>Chordata</taxon>
        <taxon>Craniata</taxon>
        <taxon>Vertebrata</taxon>
        <taxon>Euteleostomi</taxon>
        <taxon>Mammalia</taxon>
        <taxon>Eutheria</taxon>
        <taxon>Euarchontoglires</taxon>
        <taxon>Primates</taxon>
        <taxon>Haplorrhini</taxon>
        <taxon>Catarrhini</taxon>
        <taxon>Hylobatidae</taxon>
        <taxon>Nomascus</taxon>
    </lineage>
</organism>
<dbReference type="AlphaFoldDB" id="A0A2I3GB34"/>
<dbReference type="Ensembl" id="ENSNLET00000048749.1">
    <property type="protein sequence ID" value="ENSNLEP00000028534.1"/>
    <property type="gene ID" value="ENSNLEG00000033225.1"/>
</dbReference>
<proteinExistence type="predicted"/>
<reference evidence="1 2" key="1">
    <citation type="submission" date="2012-10" db="EMBL/GenBank/DDBJ databases">
        <authorList>
            <consortium name="Gibbon Genome Sequencing Consortium"/>
        </authorList>
    </citation>
    <scope>NUCLEOTIDE SEQUENCE [LARGE SCALE GENOMIC DNA]</scope>
</reference>
<dbReference type="EMBL" id="ADFV01029774">
    <property type="status" value="NOT_ANNOTATED_CDS"/>
    <property type="molecule type" value="Genomic_DNA"/>
</dbReference>
<reference evidence="1" key="2">
    <citation type="submission" date="2025-08" db="UniProtKB">
        <authorList>
            <consortium name="Ensembl"/>
        </authorList>
    </citation>
    <scope>IDENTIFICATION</scope>
</reference>
<accession>A0A2I3GB34</accession>
<evidence type="ECO:0000313" key="2">
    <source>
        <dbReference type="Proteomes" id="UP000001073"/>
    </source>
</evidence>
<dbReference type="GeneTree" id="ENSGT00910000148905"/>
<dbReference type="InParanoid" id="A0A2I3GB34"/>
<evidence type="ECO:0000313" key="1">
    <source>
        <dbReference type="Ensembl" id="ENSNLEP00000028534.1"/>
    </source>
</evidence>
<dbReference type="Proteomes" id="UP000001073">
    <property type="component" value="Chromosome 9"/>
</dbReference>